<gene>
    <name evidence="10" type="ORF">AVDCRST_MAG42-920</name>
</gene>
<dbReference type="AlphaFoldDB" id="A0A6J4HKE8"/>
<dbReference type="Pfam" id="PF03707">
    <property type="entry name" value="MHYT"/>
    <property type="match status" value="1"/>
</dbReference>
<dbReference type="PANTHER" id="PTHR33908">
    <property type="entry name" value="MANNOSYLTRANSFERASE YKCB-RELATED"/>
    <property type="match status" value="1"/>
</dbReference>
<dbReference type="PANTHER" id="PTHR33908:SF11">
    <property type="entry name" value="MEMBRANE PROTEIN"/>
    <property type="match status" value="1"/>
</dbReference>
<feature type="transmembrane region" description="Helical" evidence="8">
    <location>
        <begin position="298"/>
        <end position="319"/>
    </location>
</feature>
<sequence>MKTLAALRYHPTPFAFGAIALLALYSLTIPQNHTETEDAFDYAYRVRSGSTADLIFPHHLIYLPAARALYRTGLFPDAFSMMVRMNVLLGVGAVLLTCRVARERFGLGAPAALVASAFLAFSYGFWRYSVAAEVYIPAIFVQALLCVAAFSVRDNAGHALLCGILASLTIVTHGPLSAPLAVLAVPMYYVMRRRFRTLGIYAAVATTVVFLAYYIGWRVDAAESAGLREFVAFIKGPPEDFRPFSAATLVKASLGLGATLTASNLVFAAPPLAARLQSLMPHRNVTEELFMTQSFNPWLAGLSLLLAIALAAVAIYMVTRLRFGREPRDRLRGRPVIVALVAWLVAYAALVIVVHPDSPELWICFLLPLALAIGVVLDTFSTNRALRAPLAFCGLLLACNLCGMAMIRAQSSDFNAHKAAGVLAQAQSGDDIYTRDADVFTRYLRYHAAAGVTVVNCWAGDATETAALLERPQTVGARRFVFNEVFEPPAYLASRNGEMVEGLLPLKEKLAGRLQPTLDPRVYLLKPAQLETSAASDTTAAEAAGPPLAR</sequence>
<keyword evidence="3" id="KW-0328">Glycosyltransferase</keyword>
<dbReference type="GO" id="GO:0005886">
    <property type="term" value="C:plasma membrane"/>
    <property type="evidence" value="ECO:0007669"/>
    <property type="project" value="UniProtKB-SubCell"/>
</dbReference>
<reference evidence="10" key="1">
    <citation type="submission" date="2020-02" db="EMBL/GenBank/DDBJ databases">
        <authorList>
            <person name="Meier V. D."/>
        </authorList>
    </citation>
    <scope>NUCLEOTIDE SEQUENCE</scope>
    <source>
        <strain evidence="10">AVDCRST_MAG42</strain>
    </source>
</reference>
<dbReference type="InterPro" id="IPR021280">
    <property type="entry name" value="TMEM260-like"/>
</dbReference>
<evidence type="ECO:0000256" key="5">
    <source>
        <dbReference type="ARBA" id="ARBA00022692"/>
    </source>
</evidence>
<accession>A0A6J4HKE8</accession>
<evidence type="ECO:0000256" key="2">
    <source>
        <dbReference type="ARBA" id="ARBA00022475"/>
    </source>
</evidence>
<feature type="transmembrane region" description="Helical" evidence="8">
    <location>
        <begin position="158"/>
        <end position="191"/>
    </location>
</feature>
<dbReference type="InterPro" id="IPR005330">
    <property type="entry name" value="MHYT_dom"/>
</dbReference>
<keyword evidence="5 8" id="KW-0812">Transmembrane</keyword>
<feature type="transmembrane region" description="Helical" evidence="8">
    <location>
        <begin position="331"/>
        <end position="354"/>
    </location>
</feature>
<evidence type="ECO:0000256" key="8">
    <source>
        <dbReference type="SAM" id="Phobius"/>
    </source>
</evidence>
<evidence type="ECO:0000256" key="1">
    <source>
        <dbReference type="ARBA" id="ARBA00004651"/>
    </source>
</evidence>
<organism evidence="10">
    <name type="scientific">uncultured Chthoniobacterales bacterium</name>
    <dbReference type="NCBI Taxonomy" id="1836801"/>
    <lineage>
        <taxon>Bacteria</taxon>
        <taxon>Pseudomonadati</taxon>
        <taxon>Verrucomicrobiota</taxon>
        <taxon>Spartobacteria</taxon>
        <taxon>Chthoniobacterales</taxon>
        <taxon>environmental samples</taxon>
    </lineage>
</organism>
<evidence type="ECO:0000259" key="9">
    <source>
        <dbReference type="Pfam" id="PF03707"/>
    </source>
</evidence>
<feature type="transmembrane region" description="Helical" evidence="8">
    <location>
        <begin position="133"/>
        <end position="152"/>
    </location>
</feature>
<protein>
    <recommendedName>
        <fullName evidence="9">MHYT domain-containing protein</fullName>
    </recommendedName>
</protein>
<dbReference type="GO" id="GO:0016763">
    <property type="term" value="F:pentosyltransferase activity"/>
    <property type="evidence" value="ECO:0007669"/>
    <property type="project" value="TreeGrafter"/>
</dbReference>
<evidence type="ECO:0000313" key="10">
    <source>
        <dbReference type="EMBL" id="CAA9227381.1"/>
    </source>
</evidence>
<dbReference type="GO" id="GO:0009103">
    <property type="term" value="P:lipopolysaccharide biosynthetic process"/>
    <property type="evidence" value="ECO:0007669"/>
    <property type="project" value="UniProtKB-ARBA"/>
</dbReference>
<comment type="subcellular location">
    <subcellularLocation>
        <location evidence="1">Cell membrane</location>
        <topology evidence="1">Multi-pass membrane protein</topology>
    </subcellularLocation>
</comment>
<dbReference type="EMBL" id="CADCTA010000048">
    <property type="protein sequence ID" value="CAA9227381.1"/>
    <property type="molecule type" value="Genomic_DNA"/>
</dbReference>
<keyword evidence="2" id="KW-1003">Cell membrane</keyword>
<feature type="transmembrane region" description="Helical" evidence="8">
    <location>
        <begin position="198"/>
        <end position="217"/>
    </location>
</feature>
<feature type="transmembrane region" description="Helical" evidence="8">
    <location>
        <begin position="360"/>
        <end position="377"/>
    </location>
</feature>
<dbReference type="InterPro" id="IPR050297">
    <property type="entry name" value="LipidA_mod_glycosyltrf_83"/>
</dbReference>
<evidence type="ECO:0000256" key="4">
    <source>
        <dbReference type="ARBA" id="ARBA00022679"/>
    </source>
</evidence>
<keyword evidence="4" id="KW-0808">Transferase</keyword>
<evidence type="ECO:0000256" key="6">
    <source>
        <dbReference type="ARBA" id="ARBA00022989"/>
    </source>
</evidence>
<name>A0A6J4HKE8_9BACT</name>
<evidence type="ECO:0000256" key="3">
    <source>
        <dbReference type="ARBA" id="ARBA00022676"/>
    </source>
</evidence>
<evidence type="ECO:0000256" key="7">
    <source>
        <dbReference type="ARBA" id="ARBA00023136"/>
    </source>
</evidence>
<keyword evidence="6 8" id="KW-1133">Transmembrane helix</keyword>
<dbReference type="Pfam" id="PF11028">
    <property type="entry name" value="TMEM260-like"/>
    <property type="match status" value="1"/>
</dbReference>
<feature type="transmembrane region" description="Helical" evidence="8">
    <location>
        <begin position="82"/>
        <end position="102"/>
    </location>
</feature>
<keyword evidence="7 8" id="KW-0472">Membrane</keyword>
<feature type="domain" description="MHYT" evidence="9">
    <location>
        <begin position="291"/>
        <end position="325"/>
    </location>
</feature>
<proteinExistence type="predicted"/>
<feature type="transmembrane region" description="Helical" evidence="8">
    <location>
        <begin position="108"/>
        <end position="126"/>
    </location>
</feature>
<feature type="transmembrane region" description="Helical" evidence="8">
    <location>
        <begin position="389"/>
        <end position="407"/>
    </location>
</feature>